<proteinExistence type="inferred from homology"/>
<dbReference type="Gene3D" id="3.30.930.30">
    <property type="match status" value="1"/>
</dbReference>
<reference evidence="4 5" key="1">
    <citation type="submission" date="2018-08" db="EMBL/GenBank/DDBJ databases">
        <title>Sphingobium sp. EO9.</title>
        <authorList>
            <person name="Park Y."/>
            <person name="Kim K.H."/>
            <person name="Jeon C.O."/>
        </authorList>
    </citation>
    <scope>NUCLEOTIDE SEQUENCE [LARGE SCALE GENOMIC DNA]</scope>
    <source>
        <strain evidence="4 5">EO9</strain>
    </source>
</reference>
<dbReference type="RefSeq" id="WP_119745856.1">
    <property type="nucleotide sequence ID" value="NZ_QVRA01000007.1"/>
</dbReference>
<keyword evidence="2" id="KW-0184">Conjugation</keyword>
<dbReference type="NCBIfam" id="NF041496">
    <property type="entry name" value="MobQ"/>
    <property type="match status" value="1"/>
</dbReference>
<dbReference type="Gene3D" id="2.30.30.940">
    <property type="match status" value="1"/>
</dbReference>
<dbReference type="Gene3D" id="3.40.50.300">
    <property type="entry name" value="P-loop containing nucleotide triphosphate hydrolases"/>
    <property type="match status" value="2"/>
</dbReference>
<gene>
    <name evidence="4" type="primary">traA</name>
    <name evidence="4" type="ORF">D0Z70_09825</name>
</gene>
<comment type="similarity">
    <text evidence="1">Belongs to the MobA/MobL family.</text>
</comment>
<name>A0A418YT80_9SPHN</name>
<comment type="caution">
    <text evidence="4">The sequence shown here is derived from an EMBL/GenBank/DDBJ whole genome shotgun (WGS) entry which is preliminary data.</text>
</comment>
<organism evidence="4 5">
    <name type="scientific">Sphingobium terrigena</name>
    <dbReference type="NCBI Taxonomy" id="2304063"/>
    <lineage>
        <taxon>Bacteria</taxon>
        <taxon>Pseudomonadati</taxon>
        <taxon>Pseudomonadota</taxon>
        <taxon>Alphaproteobacteria</taxon>
        <taxon>Sphingomonadales</taxon>
        <taxon>Sphingomonadaceae</taxon>
        <taxon>Sphingobium</taxon>
    </lineage>
</organism>
<sequence>MAIFHFSVQVISRAAGRSAVSAAAYRAGERLHDERLDRPQDFRARSGVEHSEILLPEGAPEHWRDRERLWNDVEAFEKRKDAQLAREVEFAIPREMTKAQGIELARDFVSAEFVDRGMIADLNVHWDIGADGQPKPHAHVMLTMREVVQREDGTAGFGPKVREWNDHENVERWRERWETHVNARLAELDIDARIDRRSLAEQGIDLEPQSKIGGPAHRMDAQGLEADRAEMHREIARENGERIIADPGIALNAITHQQATFTNRDMAMFIHRHSDGQEQFNVAMRAVRASPDLIALGKDGRGDERFTSRDMIETEQRMSRAADRLAMDRSDGLSAATTYAIRAAESAGLTLGAEQESALRHITDGRGLSLVLGYAGTGKSAMLGVASDVWESAGLNVRGAALAGIAAEGLENGSGIASRTIASMEHGWAQGRDLLTSRDVLVIDEAGMVGTRQMERVLSHAADVGAKVVLVGDPQQLQSIEAGAAFRAIHERHGGVEITQVRRQHEGWQQDATRHLATGRTGEAIAAYADKGMVHQAETRDDARRDLVERWDRERQANPDASRIILTHTNAEVRDLNEAARAAMRDAGELGDERQVKTERGDRLFAPGDRIMFLRNERSLEVKNGTLGTIEKVSPDHMSVRTDDGRFVSFDTKDYRDLDHGYAATIHKAQGMTVDRAHVLATPGMDRHGTYVAMSRHRDGMALHYGRDDFRDQSRLVRTLSRERGKDMATDYRQADPAREYAERRGISFGERVAEIVRPIVEKARGIFDNFRPHIPSRQKHDIFAGFQPKAEPRAQEQAVRHQPEHDTQPLRAGGVRGAVERYAKALDAIHQTRVQGLDAMPHQREALDRARDALDAIRPEGSSDLSSAFSSSPELVREAAEGRGQAAVRAMSQETEIRMDPFQRADRFVEGWQQLQRDHAELVRDGNFRGAKSAAQQMAGMAKSLERDAQLESVLGLRSRELGLTIGQQAGRSLSHDLASSIPFDHGRDIGRGMSR</sequence>
<dbReference type="AlphaFoldDB" id="A0A418YT80"/>
<dbReference type="CDD" id="cd17933">
    <property type="entry name" value="DEXSc_RecD-like"/>
    <property type="match status" value="1"/>
</dbReference>
<accession>A0A418YT80</accession>
<protein>
    <submittedName>
        <fullName evidence="4">Ti-type conjugative transfer relaxase TraA</fullName>
    </submittedName>
</protein>
<keyword evidence="5" id="KW-1185">Reference proteome</keyword>
<dbReference type="EMBL" id="QVRA01000007">
    <property type="protein sequence ID" value="RJG55109.1"/>
    <property type="molecule type" value="Genomic_DNA"/>
</dbReference>
<dbReference type="Pfam" id="PF13604">
    <property type="entry name" value="AAA_30"/>
    <property type="match status" value="1"/>
</dbReference>
<evidence type="ECO:0000313" key="4">
    <source>
        <dbReference type="EMBL" id="RJG55109.1"/>
    </source>
</evidence>
<dbReference type="NCBIfam" id="NF010464">
    <property type="entry name" value="PRK13889.1"/>
    <property type="match status" value="1"/>
</dbReference>
<dbReference type="InterPro" id="IPR027417">
    <property type="entry name" value="P-loop_NTPase"/>
</dbReference>
<dbReference type="Pfam" id="PF03389">
    <property type="entry name" value="MobA_MobL"/>
    <property type="match status" value="1"/>
</dbReference>
<dbReference type="InterPro" id="IPR005053">
    <property type="entry name" value="MobA_MobL"/>
</dbReference>
<evidence type="ECO:0000259" key="3">
    <source>
        <dbReference type="Pfam" id="PF03389"/>
    </source>
</evidence>
<dbReference type="SUPFAM" id="SSF52540">
    <property type="entry name" value="P-loop containing nucleoside triphosphate hydrolases"/>
    <property type="match status" value="2"/>
</dbReference>
<feature type="domain" description="MobA/MobL protein" evidence="3">
    <location>
        <begin position="17"/>
        <end position="220"/>
    </location>
</feature>
<dbReference type="Proteomes" id="UP000283469">
    <property type="component" value="Unassembled WGS sequence"/>
</dbReference>
<dbReference type="NCBIfam" id="TIGR02768">
    <property type="entry name" value="TraA_Ti"/>
    <property type="match status" value="1"/>
</dbReference>
<dbReference type="InterPro" id="IPR014136">
    <property type="entry name" value="TraA_Ti"/>
</dbReference>
<evidence type="ECO:0000256" key="1">
    <source>
        <dbReference type="ARBA" id="ARBA00010873"/>
    </source>
</evidence>
<dbReference type="CDD" id="cd18809">
    <property type="entry name" value="SF1_C_RecD"/>
    <property type="match status" value="1"/>
</dbReference>
<dbReference type="OrthoDB" id="98563at2"/>
<evidence type="ECO:0000313" key="5">
    <source>
        <dbReference type="Proteomes" id="UP000283469"/>
    </source>
</evidence>
<evidence type="ECO:0000256" key="2">
    <source>
        <dbReference type="ARBA" id="ARBA00022971"/>
    </source>
</evidence>